<feature type="signal peptide" evidence="7">
    <location>
        <begin position="1"/>
        <end position="23"/>
    </location>
</feature>
<evidence type="ECO:0000313" key="8">
    <source>
        <dbReference type="EMBL" id="CAL1300732.1"/>
    </source>
</evidence>
<evidence type="ECO:0000256" key="2">
    <source>
        <dbReference type="ARBA" id="ARBA00022525"/>
    </source>
</evidence>
<feature type="chain" id="PRO_5043942985" description="Peroxidase" evidence="7">
    <location>
        <begin position="24"/>
        <end position="716"/>
    </location>
</feature>
<keyword evidence="4 7" id="KW-0732">Signal</keyword>
<dbReference type="EMBL" id="CAXIEN010000576">
    <property type="protein sequence ID" value="CAL1300732.1"/>
    <property type="molecule type" value="Genomic_DNA"/>
</dbReference>
<dbReference type="PRINTS" id="PR00457">
    <property type="entry name" value="ANPEROXIDASE"/>
</dbReference>
<dbReference type="SUPFAM" id="SSF48113">
    <property type="entry name" value="Heme-dependent peroxidases"/>
    <property type="match status" value="1"/>
</dbReference>
<dbReference type="InterPro" id="IPR019791">
    <property type="entry name" value="Haem_peroxidase_animal"/>
</dbReference>
<dbReference type="FunFam" id="1.10.640.10:FF:000003">
    <property type="entry name" value="chorion peroxidase"/>
    <property type="match status" value="1"/>
</dbReference>
<evidence type="ECO:0000256" key="5">
    <source>
        <dbReference type="PIRSR" id="PIRSR619791-2"/>
    </source>
</evidence>
<evidence type="ECO:0000256" key="7">
    <source>
        <dbReference type="SAM" id="SignalP"/>
    </source>
</evidence>
<keyword evidence="2" id="KW-0964">Secreted</keyword>
<protein>
    <recommendedName>
        <fullName evidence="10">Peroxidase</fullName>
    </recommendedName>
</protein>
<comment type="subcellular location">
    <subcellularLocation>
        <location evidence="1">Secreted</location>
    </subcellularLocation>
</comment>
<evidence type="ECO:0000256" key="3">
    <source>
        <dbReference type="ARBA" id="ARBA00022559"/>
    </source>
</evidence>
<dbReference type="InterPro" id="IPR010255">
    <property type="entry name" value="Haem_peroxidase_sf"/>
</dbReference>
<organism evidence="8 9">
    <name type="scientific">Larinioides sclopetarius</name>
    <dbReference type="NCBI Taxonomy" id="280406"/>
    <lineage>
        <taxon>Eukaryota</taxon>
        <taxon>Metazoa</taxon>
        <taxon>Ecdysozoa</taxon>
        <taxon>Arthropoda</taxon>
        <taxon>Chelicerata</taxon>
        <taxon>Arachnida</taxon>
        <taxon>Araneae</taxon>
        <taxon>Araneomorphae</taxon>
        <taxon>Entelegynae</taxon>
        <taxon>Araneoidea</taxon>
        <taxon>Araneidae</taxon>
        <taxon>Larinioides</taxon>
    </lineage>
</organism>
<name>A0AAV2BYA4_9ARAC</name>
<evidence type="ECO:0008006" key="10">
    <source>
        <dbReference type="Google" id="ProtNLM"/>
    </source>
</evidence>
<evidence type="ECO:0000256" key="6">
    <source>
        <dbReference type="SAM" id="MobiDB-lite"/>
    </source>
</evidence>
<dbReference type="PANTHER" id="PTHR11475:SF134">
    <property type="entry name" value="LD42267P"/>
    <property type="match status" value="1"/>
</dbReference>
<dbReference type="GO" id="GO:0004601">
    <property type="term" value="F:peroxidase activity"/>
    <property type="evidence" value="ECO:0007669"/>
    <property type="project" value="UniProtKB-KW"/>
</dbReference>
<sequence>MVRVEFCAGGLVFFLLLLATASGRVLKAESENSESSNSTSSNSTTQQISEDVPEPSYYLSYVHQPSSQEATIHQISKNLLEITQELVSFGPRSGDFNTTVQNRLAELRNLPPSEVAELLAAHGVRVPRKRGITCDFNAPFYRSMDGSCNNLEHPCWGKSGEPYQRWLQPVYADGVNDIRRRADGGSLPSPRQVYQWVVSQTLQGSNTTEPTLSNLAVFWGQMLAHETVLTPGVTVKVIRGNKFEDIPPNCCSPNTRHPECMPIVMDYEDGFYERGHCLAIVRSAAYAFSPFSCTPLSLGHHREQMNHLTAFIDASLVYGSSEEEMRKLREHGGTGAKLAMDYSTGWSYPPRKDRPCKAGQSICDKRCFHAGERRANENPFLAALHTMWAREHNRLVDALRVRGWPEETLFHVVRKIVGAVMQHITYKEYLPRILGEELADILQLSVPTKNYRYDPNLNPTIYNVFATAAFRYGHSSLSERYQRVGHMPGTSPLLSGDFFNMDDYCSPHSDPIASLLSAQAYQHAQRVDNLFSRQVTNHLFAKKMNDPGLDLFSINIQRGRDHGLAPYTKWREVCGLPKVKDYSDLRHYMPEHVIERLAAVYGPAGLHEIDLFAAGVSEFPVNGGLLGPTFTCIVSHQFKLLKFGDRFWYENTHNPGKFSNEQIASIQKTTLASLLCRNTDVQEIHRNIFDVESPSNLRVPCSAILRETDLDVNLWP</sequence>
<dbReference type="Proteomes" id="UP001497382">
    <property type="component" value="Unassembled WGS sequence"/>
</dbReference>
<dbReference type="Gene3D" id="1.10.640.10">
    <property type="entry name" value="Haem peroxidase domain superfamily, animal type"/>
    <property type="match status" value="1"/>
</dbReference>
<feature type="binding site" description="axial binding residue" evidence="5">
    <location>
        <position position="474"/>
    </location>
    <ligand>
        <name>heme b</name>
        <dbReference type="ChEBI" id="CHEBI:60344"/>
    </ligand>
    <ligandPart>
        <name>Fe</name>
        <dbReference type="ChEBI" id="CHEBI:18248"/>
    </ligandPart>
</feature>
<keyword evidence="3" id="KW-0560">Oxidoreductase</keyword>
<dbReference type="PANTHER" id="PTHR11475">
    <property type="entry name" value="OXIDASE/PEROXIDASE"/>
    <property type="match status" value="1"/>
</dbReference>
<keyword evidence="9" id="KW-1185">Reference proteome</keyword>
<dbReference type="PROSITE" id="PS50292">
    <property type="entry name" value="PEROXIDASE_3"/>
    <property type="match status" value="1"/>
</dbReference>
<accession>A0AAV2BYA4</accession>
<dbReference type="GO" id="GO:0020037">
    <property type="term" value="F:heme binding"/>
    <property type="evidence" value="ECO:0007669"/>
    <property type="project" value="InterPro"/>
</dbReference>
<evidence type="ECO:0000313" key="9">
    <source>
        <dbReference type="Proteomes" id="UP001497382"/>
    </source>
</evidence>
<dbReference type="GO" id="GO:0005576">
    <property type="term" value="C:extracellular region"/>
    <property type="evidence" value="ECO:0007669"/>
    <property type="project" value="UniProtKB-SubCell"/>
</dbReference>
<dbReference type="AlphaFoldDB" id="A0AAV2BYA4"/>
<dbReference type="GO" id="GO:0006979">
    <property type="term" value="P:response to oxidative stress"/>
    <property type="evidence" value="ECO:0007669"/>
    <property type="project" value="InterPro"/>
</dbReference>
<feature type="region of interest" description="Disordered" evidence="6">
    <location>
        <begin position="29"/>
        <end position="49"/>
    </location>
</feature>
<evidence type="ECO:0000256" key="4">
    <source>
        <dbReference type="ARBA" id="ARBA00022729"/>
    </source>
</evidence>
<proteinExistence type="predicted"/>
<comment type="caution">
    <text evidence="8">The sequence shown here is derived from an EMBL/GenBank/DDBJ whole genome shotgun (WGS) entry which is preliminary data.</text>
</comment>
<evidence type="ECO:0000256" key="1">
    <source>
        <dbReference type="ARBA" id="ARBA00004613"/>
    </source>
</evidence>
<gene>
    <name evidence="8" type="ORF">LARSCL_LOCUS22089</name>
</gene>
<dbReference type="InterPro" id="IPR037120">
    <property type="entry name" value="Haem_peroxidase_sf_animal"/>
</dbReference>
<keyword evidence="5" id="KW-0479">Metal-binding</keyword>
<keyword evidence="5" id="KW-0349">Heme</keyword>
<keyword evidence="3" id="KW-0575">Peroxidase</keyword>
<keyword evidence="5" id="KW-0408">Iron</keyword>
<dbReference type="GO" id="GO:0046872">
    <property type="term" value="F:metal ion binding"/>
    <property type="evidence" value="ECO:0007669"/>
    <property type="project" value="UniProtKB-KW"/>
</dbReference>
<dbReference type="Pfam" id="PF03098">
    <property type="entry name" value="An_peroxidase"/>
    <property type="match status" value="1"/>
</dbReference>
<feature type="compositionally biased region" description="Low complexity" evidence="6">
    <location>
        <begin position="33"/>
        <end position="45"/>
    </location>
</feature>
<reference evidence="8 9" key="1">
    <citation type="submission" date="2024-04" db="EMBL/GenBank/DDBJ databases">
        <authorList>
            <person name="Rising A."/>
            <person name="Reimegard J."/>
            <person name="Sonavane S."/>
            <person name="Akerstrom W."/>
            <person name="Nylinder S."/>
            <person name="Hedman E."/>
            <person name="Kallberg Y."/>
        </authorList>
    </citation>
    <scope>NUCLEOTIDE SEQUENCE [LARGE SCALE GENOMIC DNA]</scope>
</reference>
<dbReference type="CDD" id="cd09823">
    <property type="entry name" value="peroxinectin_like"/>
    <property type="match status" value="1"/>
</dbReference>